<reference evidence="1" key="1">
    <citation type="journal article" date="2020" name="Stud. Mycol.">
        <title>101 Dothideomycetes genomes: a test case for predicting lifestyles and emergence of pathogens.</title>
        <authorList>
            <person name="Haridas S."/>
            <person name="Albert R."/>
            <person name="Binder M."/>
            <person name="Bloem J."/>
            <person name="Labutti K."/>
            <person name="Salamov A."/>
            <person name="Andreopoulos B."/>
            <person name="Baker S."/>
            <person name="Barry K."/>
            <person name="Bills G."/>
            <person name="Bluhm B."/>
            <person name="Cannon C."/>
            <person name="Castanera R."/>
            <person name="Culley D."/>
            <person name="Daum C."/>
            <person name="Ezra D."/>
            <person name="Gonzalez J."/>
            <person name="Henrissat B."/>
            <person name="Kuo A."/>
            <person name="Liang C."/>
            <person name="Lipzen A."/>
            <person name="Lutzoni F."/>
            <person name="Magnuson J."/>
            <person name="Mondo S."/>
            <person name="Nolan M."/>
            <person name="Ohm R."/>
            <person name="Pangilinan J."/>
            <person name="Park H.-J."/>
            <person name="Ramirez L."/>
            <person name="Alfaro M."/>
            <person name="Sun H."/>
            <person name="Tritt A."/>
            <person name="Yoshinaga Y."/>
            <person name="Zwiers L.-H."/>
            <person name="Turgeon B."/>
            <person name="Goodwin S."/>
            <person name="Spatafora J."/>
            <person name="Crous P."/>
            <person name="Grigoriev I."/>
        </authorList>
    </citation>
    <scope>NUCLEOTIDE SEQUENCE</scope>
    <source>
        <strain evidence="1">CBS 109.77</strain>
    </source>
</reference>
<name>A0A6A6XAW8_9PLEO</name>
<proteinExistence type="predicted"/>
<evidence type="ECO:0000313" key="2">
    <source>
        <dbReference type="Proteomes" id="UP000799757"/>
    </source>
</evidence>
<accession>A0A6A6XAW8</accession>
<keyword evidence="2" id="KW-1185">Reference proteome</keyword>
<organism evidence="1 2">
    <name type="scientific">Melanomma pulvis-pyrius CBS 109.77</name>
    <dbReference type="NCBI Taxonomy" id="1314802"/>
    <lineage>
        <taxon>Eukaryota</taxon>
        <taxon>Fungi</taxon>
        <taxon>Dikarya</taxon>
        <taxon>Ascomycota</taxon>
        <taxon>Pezizomycotina</taxon>
        <taxon>Dothideomycetes</taxon>
        <taxon>Pleosporomycetidae</taxon>
        <taxon>Pleosporales</taxon>
        <taxon>Melanommataceae</taxon>
        <taxon>Melanomma</taxon>
    </lineage>
</organism>
<evidence type="ECO:0000313" key="1">
    <source>
        <dbReference type="EMBL" id="KAF2793582.1"/>
    </source>
</evidence>
<dbReference type="OrthoDB" id="268428at2759"/>
<feature type="non-terminal residue" evidence="1">
    <location>
        <position position="269"/>
    </location>
</feature>
<sequence length="269" mass="30487">GISRSLEVWLRAIHNGAGSIPSSLSAHHSEGVWNAIAVGQQFGFAPQHAAFLKPWFLAHYHKVLDNGPGLTPMVARSLSFPCFFFDHAEGFMKLTKYLAYNTNTSLLTESFQTPGMDVRLLDGPLVTARTYIQSTLERELYIPLDKLHQARCVCRKEIAFDYEDALIALDCWPLDNAARKFTLSELFEKLAHFDFQPNTKNCKSGACSHEFKKSVEIAIQRAKQEFHGLCLDCKHVVGQPHEEFIKKNSPHVGCWDMDCRFGHGRPSWY</sequence>
<gene>
    <name evidence="1" type="ORF">K505DRAFT_217451</name>
</gene>
<dbReference type="AlphaFoldDB" id="A0A6A6XAW8"/>
<protein>
    <submittedName>
        <fullName evidence="1">Uncharacterized protein</fullName>
    </submittedName>
</protein>
<dbReference type="EMBL" id="MU001922">
    <property type="protein sequence ID" value="KAF2793582.1"/>
    <property type="molecule type" value="Genomic_DNA"/>
</dbReference>
<dbReference type="Proteomes" id="UP000799757">
    <property type="component" value="Unassembled WGS sequence"/>
</dbReference>
<feature type="non-terminal residue" evidence="1">
    <location>
        <position position="1"/>
    </location>
</feature>